<evidence type="ECO:0000313" key="2">
    <source>
        <dbReference type="Proteomes" id="UP001431926"/>
    </source>
</evidence>
<proteinExistence type="predicted"/>
<keyword evidence="2" id="KW-1185">Reference proteome</keyword>
<gene>
    <name evidence="1" type="ORF">OG367_20770</name>
</gene>
<accession>A0ABZ1ZLX9</accession>
<reference evidence="1" key="1">
    <citation type="submission" date="2022-10" db="EMBL/GenBank/DDBJ databases">
        <title>The complete genomes of actinobacterial strains from the NBC collection.</title>
        <authorList>
            <person name="Joergensen T.S."/>
            <person name="Alvarez Arevalo M."/>
            <person name="Sterndorff E.B."/>
            <person name="Faurdal D."/>
            <person name="Vuksanovic O."/>
            <person name="Mourched A.-S."/>
            <person name="Charusanti P."/>
            <person name="Shaw S."/>
            <person name="Blin K."/>
            <person name="Weber T."/>
        </authorList>
    </citation>
    <scope>NUCLEOTIDE SEQUENCE</scope>
    <source>
        <strain evidence="1">NBC_01436</strain>
    </source>
</reference>
<evidence type="ECO:0000313" key="1">
    <source>
        <dbReference type="EMBL" id="WUX38522.1"/>
    </source>
</evidence>
<name>A0ABZ1ZLX9_STRAQ</name>
<protein>
    <submittedName>
        <fullName evidence="1">Uncharacterized protein</fullName>
    </submittedName>
</protein>
<dbReference type="EMBL" id="CP109491">
    <property type="protein sequence ID" value="WUX38522.1"/>
    <property type="molecule type" value="Genomic_DNA"/>
</dbReference>
<dbReference type="RefSeq" id="WP_329356958.1">
    <property type="nucleotide sequence ID" value="NZ_CP109490.1"/>
</dbReference>
<sequence length="69" mass="7242">MTRSEPAPTPVYLRVGHADEALIDTVHVTTPDEGVTEVARLLIDFACGILRADGSNPDDFALVPPSPGG</sequence>
<organism evidence="1 2">
    <name type="scientific">Streptomyces anulatus</name>
    <name type="common">Streptomyces chrysomallus</name>
    <dbReference type="NCBI Taxonomy" id="1892"/>
    <lineage>
        <taxon>Bacteria</taxon>
        <taxon>Bacillati</taxon>
        <taxon>Actinomycetota</taxon>
        <taxon>Actinomycetes</taxon>
        <taxon>Kitasatosporales</taxon>
        <taxon>Streptomycetaceae</taxon>
        <taxon>Streptomyces</taxon>
    </lineage>
</organism>
<dbReference type="Proteomes" id="UP001431926">
    <property type="component" value="Chromosome"/>
</dbReference>